<name>A0ABY9ED33_9GAMM</name>
<feature type="compositionally biased region" description="Polar residues" evidence="1">
    <location>
        <begin position="169"/>
        <end position="189"/>
    </location>
</feature>
<dbReference type="RefSeq" id="WP_301415236.1">
    <property type="nucleotide sequence ID" value="NZ_CP098023.1"/>
</dbReference>
<dbReference type="EMBL" id="CP098023">
    <property type="protein sequence ID" value="WKD49429.1"/>
    <property type="molecule type" value="Genomic_DNA"/>
</dbReference>
<sequence>MSQLVTRCPHCNTAFHVNGQQLRAARGTVRCGSCLQVFRADENIVFNDTDTEISNSLLETLLEDDDFLIHDDMELDETESKTEKRQLSPAPPPPTRQPAPERETAAEPSPVDTHSEGDSAPVIGEAFGDSDWQLPDPERVSGERPDEDLGDVLKPDDDPISGSDIAPTGSASGANAPQTSAGKQSQGHTCGQPPLATLSAQRPSDPLREEAGERREPFFAFVNTAGTEPGGEPLISSIQPVPVEMIWGSPQQKATHPWLWGGLLSLLTLTLLAQVAYFQFDTLNKKQPWRSLYAATCPVFGCSLPQLRDPNAIQASNLMVRSHPQRNGALVVDAVLLNTAPYPQPFPSLLLQFTDLKDIAVASRRFTPQEYLQGELAGRKLMPPASPIHLAIEIVDPGAEAVNYELNITH</sequence>
<feature type="compositionally biased region" description="Basic and acidic residues" evidence="1">
    <location>
        <begin position="205"/>
        <end position="214"/>
    </location>
</feature>
<dbReference type="Proteomes" id="UP001321520">
    <property type="component" value="Chromosome"/>
</dbReference>
<evidence type="ECO:0000256" key="1">
    <source>
        <dbReference type="SAM" id="MobiDB-lite"/>
    </source>
</evidence>
<evidence type="ECO:0000313" key="3">
    <source>
        <dbReference type="EMBL" id="WKD49429.1"/>
    </source>
</evidence>
<feature type="domain" description="Zinc finger/thioredoxin putative" evidence="2">
    <location>
        <begin position="4"/>
        <end position="40"/>
    </location>
</feature>
<feature type="region of interest" description="Disordered" evidence="1">
    <location>
        <begin position="76"/>
        <end position="214"/>
    </location>
</feature>
<evidence type="ECO:0000313" key="4">
    <source>
        <dbReference type="Proteomes" id="UP001321520"/>
    </source>
</evidence>
<dbReference type="InterPro" id="IPR011723">
    <property type="entry name" value="Znf/thioredoxin_put"/>
</dbReference>
<reference evidence="3 4" key="1">
    <citation type="submission" date="2022-05" db="EMBL/GenBank/DDBJ databases">
        <title>Microbulbifer sp. nov., isolated from sponge.</title>
        <authorList>
            <person name="Gao L."/>
        </authorList>
    </citation>
    <scope>NUCLEOTIDE SEQUENCE [LARGE SCALE GENOMIC DNA]</scope>
    <source>
        <strain evidence="3 4">MI-G</strain>
    </source>
</reference>
<dbReference type="NCBIfam" id="TIGR02098">
    <property type="entry name" value="MJ0042_CXXC"/>
    <property type="match status" value="1"/>
</dbReference>
<dbReference type="Pfam" id="PF11906">
    <property type="entry name" value="DUF3426"/>
    <property type="match status" value="1"/>
</dbReference>
<keyword evidence="4" id="KW-1185">Reference proteome</keyword>
<protein>
    <submittedName>
        <fullName evidence="3">DUF3426 domain-containing protein</fullName>
    </submittedName>
</protein>
<gene>
    <name evidence="3" type="ORF">M8T91_16265</name>
</gene>
<organism evidence="3 4">
    <name type="scientific">Microbulbifer spongiae</name>
    <dbReference type="NCBI Taxonomy" id="2944933"/>
    <lineage>
        <taxon>Bacteria</taxon>
        <taxon>Pseudomonadati</taxon>
        <taxon>Pseudomonadota</taxon>
        <taxon>Gammaproteobacteria</taxon>
        <taxon>Cellvibrionales</taxon>
        <taxon>Microbulbiferaceae</taxon>
        <taxon>Microbulbifer</taxon>
    </lineage>
</organism>
<dbReference type="Pfam" id="PF13719">
    <property type="entry name" value="Zn_ribbon_5"/>
    <property type="match status" value="1"/>
</dbReference>
<accession>A0ABY9ED33</accession>
<evidence type="ECO:0000259" key="2">
    <source>
        <dbReference type="Pfam" id="PF13719"/>
    </source>
</evidence>
<feature type="compositionally biased region" description="Basic and acidic residues" evidence="1">
    <location>
        <begin position="76"/>
        <end position="86"/>
    </location>
</feature>
<proteinExistence type="predicted"/>
<dbReference type="InterPro" id="IPR021834">
    <property type="entry name" value="DUF3426"/>
</dbReference>